<reference evidence="2" key="1">
    <citation type="submission" date="2016-10" db="EMBL/GenBank/DDBJ databases">
        <authorList>
            <person name="Varghese N."/>
            <person name="Submissions S."/>
        </authorList>
    </citation>
    <scope>NUCLEOTIDE SEQUENCE [LARGE SCALE GENOMIC DNA]</scope>
    <source>
        <strain evidence="2">Gh-67</strain>
    </source>
</reference>
<dbReference type="AlphaFoldDB" id="A0A1G7N4A6"/>
<evidence type="ECO:0000313" key="1">
    <source>
        <dbReference type="EMBL" id="SDF68199.1"/>
    </source>
</evidence>
<keyword evidence="2" id="KW-1185">Reference proteome</keyword>
<gene>
    <name evidence="1" type="ORF">SAMN05192573_101115</name>
</gene>
<proteinExistence type="predicted"/>
<accession>A0A1G7N4A6</accession>
<dbReference type="STRING" id="551996.SAMN05192573_101115"/>
<dbReference type="Proteomes" id="UP000199705">
    <property type="component" value="Unassembled WGS sequence"/>
</dbReference>
<evidence type="ECO:0000313" key="2">
    <source>
        <dbReference type="Proteomes" id="UP000199705"/>
    </source>
</evidence>
<dbReference type="EMBL" id="FNCG01000001">
    <property type="protein sequence ID" value="SDF68199.1"/>
    <property type="molecule type" value="Genomic_DNA"/>
</dbReference>
<dbReference type="SUPFAM" id="SSF158446">
    <property type="entry name" value="IVS-encoded protein-like"/>
    <property type="match status" value="1"/>
</dbReference>
<protein>
    <submittedName>
        <fullName evidence="1">Uncharacterized protein</fullName>
    </submittedName>
</protein>
<name>A0A1G7N4A6_9SPHI</name>
<dbReference type="InterPro" id="IPR036583">
    <property type="entry name" value="23S_rRNA_IVS_sf"/>
</dbReference>
<sequence length="45" mass="5423">MSNRIEELEVYNLSEAFADRVWFMVAKWEYFAKDTLGKQIVRPIQ</sequence>
<organism evidence="1 2">
    <name type="scientific">Mucilaginibacter gossypii</name>
    <dbReference type="NCBI Taxonomy" id="551996"/>
    <lineage>
        <taxon>Bacteria</taxon>
        <taxon>Pseudomonadati</taxon>
        <taxon>Bacteroidota</taxon>
        <taxon>Sphingobacteriia</taxon>
        <taxon>Sphingobacteriales</taxon>
        <taxon>Sphingobacteriaceae</taxon>
        <taxon>Mucilaginibacter</taxon>
    </lineage>
</organism>